<gene>
    <name evidence="1" type="ORF">MSAN_01897900</name>
</gene>
<evidence type="ECO:0000313" key="2">
    <source>
        <dbReference type="Proteomes" id="UP000623467"/>
    </source>
</evidence>
<keyword evidence="2" id="KW-1185">Reference proteome</keyword>
<dbReference type="AlphaFoldDB" id="A0A8H6XRN1"/>
<sequence>MSTSPLQGYDQIVAVSQDHINMSLDARFSDEKLLKWDVKVSGIGHLAGHMLPPTVALFIPNEPAKTHFCLHFDSGNLTYYTYTDEEPPMPVTHVVDVTDWKLAFMVNLNLDAISKLPDDLAKKITFPGSYSVKQLLLDFTTADLMAFDPKLSVIPASDTVKPLGQDPKRDQALADMINTYLREQVLSASHNVLGYAITVDDPAKTNPIAPSFPPTLVRFQTMAHQPTSSGNDCILFLEMTDKHPFPTQPYIGWTWNWISEDKLDARHAGSMVVTIITLVKTTSPSMDEREEWKRIAQAADAVSNAWTTTAAHGMGWDWKYENNFDEPNFHHSRSCDTKVDVAPDVTDPTAIAGVWDIEATVTYGFRFSLNVAAGALGFSPTANPEPDCKVKLTAVFNDDGGSKEIPSLTKEKEEEVRKAVKAEVDKEMPSFVQQINDAFKHQAQFVFPGGGTFFMKDPGLNAAGDMVVGLTYKQE</sequence>
<evidence type="ECO:0000313" key="1">
    <source>
        <dbReference type="EMBL" id="KAF7345214.1"/>
    </source>
</evidence>
<reference evidence="1" key="1">
    <citation type="submission" date="2020-05" db="EMBL/GenBank/DDBJ databases">
        <title>Mycena genomes resolve the evolution of fungal bioluminescence.</title>
        <authorList>
            <person name="Tsai I.J."/>
        </authorList>
    </citation>
    <scope>NUCLEOTIDE SEQUENCE</scope>
    <source>
        <strain evidence="1">160909Yilan</strain>
    </source>
</reference>
<accession>A0A8H6XRN1</accession>
<comment type="caution">
    <text evidence="1">The sequence shown here is derived from an EMBL/GenBank/DDBJ whole genome shotgun (WGS) entry which is preliminary data.</text>
</comment>
<dbReference type="EMBL" id="JACAZH010000020">
    <property type="protein sequence ID" value="KAF7345214.1"/>
    <property type="molecule type" value="Genomic_DNA"/>
</dbReference>
<proteinExistence type="predicted"/>
<dbReference type="Proteomes" id="UP000623467">
    <property type="component" value="Unassembled WGS sequence"/>
</dbReference>
<name>A0A8H6XRN1_9AGAR</name>
<protein>
    <submittedName>
        <fullName evidence="1">Uncharacterized protein</fullName>
    </submittedName>
</protein>
<dbReference type="OrthoDB" id="5429442at2759"/>
<organism evidence="1 2">
    <name type="scientific">Mycena sanguinolenta</name>
    <dbReference type="NCBI Taxonomy" id="230812"/>
    <lineage>
        <taxon>Eukaryota</taxon>
        <taxon>Fungi</taxon>
        <taxon>Dikarya</taxon>
        <taxon>Basidiomycota</taxon>
        <taxon>Agaricomycotina</taxon>
        <taxon>Agaricomycetes</taxon>
        <taxon>Agaricomycetidae</taxon>
        <taxon>Agaricales</taxon>
        <taxon>Marasmiineae</taxon>
        <taxon>Mycenaceae</taxon>
        <taxon>Mycena</taxon>
    </lineage>
</organism>